<gene>
    <name evidence="3" type="ORF">VTJ83DRAFT_4866</name>
</gene>
<comment type="caution">
    <text evidence="3">The sequence shown here is derived from an EMBL/GenBank/DDBJ whole genome shotgun (WGS) entry which is preliminary data.</text>
</comment>
<feature type="region of interest" description="Disordered" evidence="1">
    <location>
        <begin position="194"/>
        <end position="250"/>
    </location>
</feature>
<feature type="compositionally biased region" description="Low complexity" evidence="1">
    <location>
        <begin position="76"/>
        <end position="128"/>
    </location>
</feature>
<dbReference type="SMART" id="SM00443">
    <property type="entry name" value="G_patch"/>
    <property type="match status" value="1"/>
</dbReference>
<sequence length="290" mass="30460">MTSRRDANDEDDGYDDIPLHHQRPFGTGLHKKPIAFVSASSLSTVTQPPSSAASSQPAGASVADLYLSMVLPDDAAAAASAPRSASAPPSTAPAADPTSTTIPSEPTPSAATATTTSVPSQPCPVCSLPLPPSHDPAALAAHNTSLAHQLCLPYSPPPSALDRTRMGLTYLSAHGWDPDARRGLGAEEQGIQFPLKPRVREERLGLGAPAPARRPGEKGKDGEEASKKGRLLDAKKVRKMAAEDRKRREELREELFGDGKLEKYLGVGRAAQSAPPPGPRAAERRRGLGT</sequence>
<accession>A0ABR4DC36</accession>
<dbReference type="Pfam" id="PF01585">
    <property type="entry name" value="G-patch"/>
    <property type="match status" value="1"/>
</dbReference>
<dbReference type="Proteomes" id="UP001600064">
    <property type="component" value="Unassembled WGS sequence"/>
</dbReference>
<protein>
    <recommendedName>
        <fullName evidence="2">G-patch domain-containing protein</fullName>
    </recommendedName>
</protein>
<organism evidence="3 4">
    <name type="scientific">Remersonia thermophila</name>
    <dbReference type="NCBI Taxonomy" id="72144"/>
    <lineage>
        <taxon>Eukaryota</taxon>
        <taxon>Fungi</taxon>
        <taxon>Dikarya</taxon>
        <taxon>Ascomycota</taxon>
        <taxon>Pezizomycotina</taxon>
        <taxon>Sordariomycetes</taxon>
        <taxon>Sordariomycetidae</taxon>
        <taxon>Sordariales</taxon>
        <taxon>Sordariales incertae sedis</taxon>
        <taxon>Remersonia</taxon>
    </lineage>
</organism>
<evidence type="ECO:0000259" key="2">
    <source>
        <dbReference type="PROSITE" id="PS50174"/>
    </source>
</evidence>
<feature type="region of interest" description="Disordered" evidence="1">
    <location>
        <begin position="267"/>
        <end position="290"/>
    </location>
</feature>
<evidence type="ECO:0000256" key="1">
    <source>
        <dbReference type="SAM" id="MobiDB-lite"/>
    </source>
</evidence>
<dbReference type="PANTHER" id="PTHR20923:SF1">
    <property type="entry name" value="G PATCH DOMAIN AND ANKYRIN REPEAT-CONTAINING PROTEIN 1"/>
    <property type="match status" value="1"/>
</dbReference>
<feature type="compositionally biased region" description="Basic and acidic residues" evidence="1">
    <location>
        <begin position="214"/>
        <end position="250"/>
    </location>
</feature>
<dbReference type="GeneID" id="98126046"/>
<name>A0ABR4DC36_9PEZI</name>
<feature type="region of interest" description="Disordered" evidence="1">
    <location>
        <begin position="1"/>
        <end position="28"/>
    </location>
</feature>
<dbReference type="EMBL" id="JAZGUE010000004">
    <property type="protein sequence ID" value="KAL2267589.1"/>
    <property type="molecule type" value="Genomic_DNA"/>
</dbReference>
<proteinExistence type="predicted"/>
<reference evidence="3 4" key="1">
    <citation type="journal article" date="2024" name="Commun. Biol.">
        <title>Comparative genomic analysis of thermophilic fungi reveals convergent evolutionary adaptations and gene losses.</title>
        <authorList>
            <person name="Steindorff A.S."/>
            <person name="Aguilar-Pontes M.V."/>
            <person name="Robinson A.J."/>
            <person name="Andreopoulos B."/>
            <person name="LaButti K."/>
            <person name="Kuo A."/>
            <person name="Mondo S."/>
            <person name="Riley R."/>
            <person name="Otillar R."/>
            <person name="Haridas S."/>
            <person name="Lipzen A."/>
            <person name="Grimwood J."/>
            <person name="Schmutz J."/>
            <person name="Clum A."/>
            <person name="Reid I.D."/>
            <person name="Moisan M.C."/>
            <person name="Butler G."/>
            <person name="Nguyen T.T.M."/>
            <person name="Dewar K."/>
            <person name="Conant G."/>
            <person name="Drula E."/>
            <person name="Henrissat B."/>
            <person name="Hansel C."/>
            <person name="Singer S."/>
            <person name="Hutchinson M.I."/>
            <person name="de Vries R.P."/>
            <person name="Natvig D.O."/>
            <person name="Powell A.J."/>
            <person name="Tsang A."/>
            <person name="Grigoriev I.V."/>
        </authorList>
    </citation>
    <scope>NUCLEOTIDE SEQUENCE [LARGE SCALE GENOMIC DNA]</scope>
    <source>
        <strain evidence="3 4">ATCC 22073</strain>
    </source>
</reference>
<dbReference type="InterPro" id="IPR039146">
    <property type="entry name" value="GPANK1"/>
</dbReference>
<evidence type="ECO:0000313" key="4">
    <source>
        <dbReference type="Proteomes" id="UP001600064"/>
    </source>
</evidence>
<feature type="domain" description="G-patch" evidence="2">
    <location>
        <begin position="163"/>
        <end position="211"/>
    </location>
</feature>
<keyword evidence="4" id="KW-1185">Reference proteome</keyword>
<dbReference type="PANTHER" id="PTHR20923">
    <property type="entry name" value="BAT4 PROTEIN-RELATED"/>
    <property type="match status" value="1"/>
</dbReference>
<dbReference type="RefSeq" id="XP_070866316.1">
    <property type="nucleotide sequence ID" value="XM_071011402.1"/>
</dbReference>
<dbReference type="InterPro" id="IPR000467">
    <property type="entry name" value="G_patch_dom"/>
</dbReference>
<evidence type="ECO:0000313" key="3">
    <source>
        <dbReference type="EMBL" id="KAL2267589.1"/>
    </source>
</evidence>
<feature type="compositionally biased region" description="Basic and acidic residues" evidence="1">
    <location>
        <begin position="281"/>
        <end position="290"/>
    </location>
</feature>
<dbReference type="PROSITE" id="PS50174">
    <property type="entry name" value="G_PATCH"/>
    <property type="match status" value="1"/>
</dbReference>
<feature type="region of interest" description="Disordered" evidence="1">
    <location>
        <begin position="76"/>
        <end position="138"/>
    </location>
</feature>